<dbReference type="GO" id="GO:0005576">
    <property type="term" value="C:extracellular region"/>
    <property type="evidence" value="ECO:0007669"/>
    <property type="project" value="TreeGrafter"/>
</dbReference>
<protein>
    <submittedName>
        <fullName evidence="3">MCE-family protein</fullName>
    </submittedName>
</protein>
<dbReference type="InterPro" id="IPR003399">
    <property type="entry name" value="Mce/MlaD"/>
</dbReference>
<feature type="domain" description="Mce/MlaD" evidence="1">
    <location>
        <begin position="24"/>
        <end position="103"/>
    </location>
</feature>
<dbReference type="GO" id="GO:0051701">
    <property type="term" value="P:biological process involved in interaction with host"/>
    <property type="evidence" value="ECO:0007669"/>
    <property type="project" value="TreeGrafter"/>
</dbReference>
<evidence type="ECO:0000313" key="4">
    <source>
        <dbReference type="Proteomes" id="UP000216063"/>
    </source>
</evidence>
<accession>A0A255DB64</accession>
<dbReference type="RefSeq" id="WP_094483075.1">
    <property type="nucleotide sequence ID" value="NZ_NOZR01000020.1"/>
</dbReference>
<keyword evidence="4" id="KW-1185">Reference proteome</keyword>
<evidence type="ECO:0000313" key="3">
    <source>
        <dbReference type="EMBL" id="OYN76699.1"/>
    </source>
</evidence>
<dbReference type="OrthoDB" id="3460188at2"/>
<dbReference type="PANTHER" id="PTHR33371:SF19">
    <property type="entry name" value="MCE-FAMILY PROTEIN MCE4A"/>
    <property type="match status" value="1"/>
</dbReference>
<feature type="domain" description="Mammalian cell entry C-terminal" evidence="2">
    <location>
        <begin position="107"/>
        <end position="321"/>
    </location>
</feature>
<name>A0A255DB64_9MYCO</name>
<dbReference type="InterPro" id="IPR024516">
    <property type="entry name" value="Mce_C"/>
</dbReference>
<dbReference type="EMBL" id="NOZR01000020">
    <property type="protein sequence ID" value="OYN76699.1"/>
    <property type="molecule type" value="Genomic_DNA"/>
</dbReference>
<dbReference type="NCBIfam" id="TIGR00996">
    <property type="entry name" value="Mtu_fam_mce"/>
    <property type="match status" value="1"/>
</dbReference>
<organism evidence="3 4">
    <name type="scientific">Mycolicibacterium sphagni</name>
    <dbReference type="NCBI Taxonomy" id="1786"/>
    <lineage>
        <taxon>Bacteria</taxon>
        <taxon>Bacillati</taxon>
        <taxon>Actinomycetota</taxon>
        <taxon>Actinomycetes</taxon>
        <taxon>Mycobacteriales</taxon>
        <taxon>Mycobacteriaceae</taxon>
        <taxon>Mycolicibacterium</taxon>
    </lineage>
</organism>
<proteinExistence type="predicted"/>
<dbReference type="PANTHER" id="PTHR33371">
    <property type="entry name" value="INTERMEMBRANE PHOSPHOLIPID TRANSPORT SYSTEM BINDING PROTEIN MLAD-RELATED"/>
    <property type="match status" value="1"/>
</dbReference>
<comment type="caution">
    <text evidence="3">The sequence shown here is derived from an EMBL/GenBank/DDBJ whole genome shotgun (WGS) entry which is preliminary data.</text>
</comment>
<evidence type="ECO:0000259" key="1">
    <source>
        <dbReference type="Pfam" id="PF02470"/>
    </source>
</evidence>
<reference evidence="3 4" key="1">
    <citation type="submission" date="2017-07" db="EMBL/GenBank/DDBJ databases">
        <title>The new phylogeny of genus Mycobacterium.</title>
        <authorList>
            <person name="Tortoli E."/>
            <person name="Trovato A."/>
            <person name="Cirillo D.M."/>
        </authorList>
    </citation>
    <scope>NUCLEOTIDE SEQUENCE [LARGE SCALE GENOMIC DNA]</scope>
    <source>
        <strain evidence="3 4">ATCC 33027</strain>
    </source>
</reference>
<dbReference type="InterPro" id="IPR052336">
    <property type="entry name" value="MlaD_Phospholipid_Transporter"/>
</dbReference>
<dbReference type="Pfam" id="PF02470">
    <property type="entry name" value="MlaD"/>
    <property type="match status" value="1"/>
</dbReference>
<evidence type="ECO:0000259" key="2">
    <source>
        <dbReference type="Pfam" id="PF11887"/>
    </source>
</evidence>
<sequence>MTVLVIAAIVAGAAAMFRGDFTKTVPLTVMSPRAGLVMNPDAKVELLGVQVGNVRSIETLPNGQAALHLEMDPVQLQQIPSNVVASIASTTVFGAKYVQLLPPQDPSPTRLQPGQVLTGEHVTVEINTVFQQLTSVLAHVDPPKLNQTLGAIAAAFNDRGNKIGQSLVDLDTILTKLDPSLPTLEYELQIAPGVVDSYADAAPDLLDLARNSTRISQTIVDEQHNLDAFLVSSIGLADIGNDVLGANEQPLAKVLHLLAPTTDLTHEYSPALNCALAGMLRLSTDPPLPLPGAVDMVGLDLGRERYRYPANLPKVAATGGPQCTDLPNVPFGATPPFVVTDIGANPAQYGNQGILLNSDGLKQLLFGPLDGPPRNSAQIGQPG</sequence>
<dbReference type="AlphaFoldDB" id="A0A255DB64"/>
<gene>
    <name evidence="3" type="ORF">CG716_21150</name>
</gene>
<dbReference type="Pfam" id="PF11887">
    <property type="entry name" value="Mce4_CUP1"/>
    <property type="match status" value="1"/>
</dbReference>
<dbReference type="InterPro" id="IPR005693">
    <property type="entry name" value="Mce"/>
</dbReference>
<dbReference type="Proteomes" id="UP000216063">
    <property type="component" value="Unassembled WGS sequence"/>
</dbReference>